<dbReference type="Proteomes" id="UP000218811">
    <property type="component" value="Unassembled WGS sequence"/>
</dbReference>
<sequence>MVAGSTTHGSDAIPSRFRQLENQEAAEKLASLEESLAEAQDTIGAERSARDAALQELQLAMCRTREVEALFEEREKGLQNELREERHLRQEAEAALEELSNRHQVVQSQLHEKLESIEAQVEAAVAERNDFESTAAQKADQMTRELEEIEASNDRLAGDVKRMDAAVTRAIKEKDDIQRKYDTAIAQLAMMHAVELENKDLQASLHKLKTSAASLKEAQKIVEKLTEQALGCQCRPISSAIPCAELTNVAGKENENTPGPSIKRFSGRRWNSVLFESKRRFGDIGKI</sequence>
<feature type="coiled-coil region" evidence="1">
    <location>
        <begin position="75"/>
        <end position="159"/>
    </location>
</feature>
<proteinExistence type="predicted"/>
<feature type="region of interest" description="Disordered" evidence="2">
    <location>
        <begin position="1"/>
        <end position="20"/>
    </location>
</feature>
<evidence type="ECO:0000313" key="3">
    <source>
        <dbReference type="EMBL" id="PCH42651.1"/>
    </source>
</evidence>
<evidence type="ECO:0000313" key="4">
    <source>
        <dbReference type="Proteomes" id="UP000218811"/>
    </source>
</evidence>
<feature type="coiled-coil region" evidence="1">
    <location>
        <begin position="191"/>
        <end position="228"/>
    </location>
</feature>
<keyword evidence="1" id="KW-0175">Coiled coil</keyword>
<name>A0A2H3JL96_WOLCO</name>
<gene>
    <name evidence="3" type="ORF">WOLCODRAFT_152687</name>
</gene>
<accession>A0A2H3JL96</accession>
<dbReference type="EMBL" id="KB468124">
    <property type="protein sequence ID" value="PCH42651.1"/>
    <property type="molecule type" value="Genomic_DNA"/>
</dbReference>
<dbReference type="AlphaFoldDB" id="A0A2H3JL96"/>
<keyword evidence="4" id="KW-1185">Reference proteome</keyword>
<organism evidence="3 4">
    <name type="scientific">Wolfiporia cocos (strain MD-104)</name>
    <name type="common">Brown rot fungus</name>
    <dbReference type="NCBI Taxonomy" id="742152"/>
    <lineage>
        <taxon>Eukaryota</taxon>
        <taxon>Fungi</taxon>
        <taxon>Dikarya</taxon>
        <taxon>Basidiomycota</taxon>
        <taxon>Agaricomycotina</taxon>
        <taxon>Agaricomycetes</taxon>
        <taxon>Polyporales</taxon>
        <taxon>Phaeolaceae</taxon>
        <taxon>Wolfiporia</taxon>
    </lineage>
</organism>
<reference evidence="3 4" key="1">
    <citation type="journal article" date="2012" name="Science">
        <title>The Paleozoic origin of enzymatic lignin decomposition reconstructed from 31 fungal genomes.</title>
        <authorList>
            <person name="Floudas D."/>
            <person name="Binder M."/>
            <person name="Riley R."/>
            <person name="Barry K."/>
            <person name="Blanchette R.A."/>
            <person name="Henrissat B."/>
            <person name="Martinez A.T."/>
            <person name="Otillar R."/>
            <person name="Spatafora J.W."/>
            <person name="Yadav J.S."/>
            <person name="Aerts A."/>
            <person name="Benoit I."/>
            <person name="Boyd A."/>
            <person name="Carlson A."/>
            <person name="Copeland A."/>
            <person name="Coutinho P.M."/>
            <person name="de Vries R.P."/>
            <person name="Ferreira P."/>
            <person name="Findley K."/>
            <person name="Foster B."/>
            <person name="Gaskell J."/>
            <person name="Glotzer D."/>
            <person name="Gorecki P."/>
            <person name="Heitman J."/>
            <person name="Hesse C."/>
            <person name="Hori C."/>
            <person name="Igarashi K."/>
            <person name="Jurgens J.A."/>
            <person name="Kallen N."/>
            <person name="Kersten P."/>
            <person name="Kohler A."/>
            <person name="Kuees U."/>
            <person name="Kumar T.K.A."/>
            <person name="Kuo A."/>
            <person name="LaButti K."/>
            <person name="Larrondo L.F."/>
            <person name="Lindquist E."/>
            <person name="Ling A."/>
            <person name="Lombard V."/>
            <person name="Lucas S."/>
            <person name="Lundell T."/>
            <person name="Martin R."/>
            <person name="McLaughlin D.J."/>
            <person name="Morgenstern I."/>
            <person name="Morin E."/>
            <person name="Murat C."/>
            <person name="Nagy L.G."/>
            <person name="Nolan M."/>
            <person name="Ohm R.A."/>
            <person name="Patyshakuliyeva A."/>
            <person name="Rokas A."/>
            <person name="Ruiz-Duenas F.J."/>
            <person name="Sabat G."/>
            <person name="Salamov A."/>
            <person name="Samejima M."/>
            <person name="Schmutz J."/>
            <person name="Slot J.C."/>
            <person name="St John F."/>
            <person name="Stenlid J."/>
            <person name="Sun H."/>
            <person name="Sun S."/>
            <person name="Syed K."/>
            <person name="Tsang A."/>
            <person name="Wiebenga A."/>
            <person name="Young D."/>
            <person name="Pisabarro A."/>
            <person name="Eastwood D.C."/>
            <person name="Martin F."/>
            <person name="Cullen D."/>
            <person name="Grigoriev I.V."/>
            <person name="Hibbett D.S."/>
        </authorList>
    </citation>
    <scope>NUCLEOTIDE SEQUENCE [LARGE SCALE GENOMIC DNA]</scope>
    <source>
        <strain evidence="3 4">MD-104</strain>
    </source>
</reference>
<protein>
    <submittedName>
        <fullName evidence="3">Uncharacterized protein</fullName>
    </submittedName>
</protein>
<feature type="coiled-coil region" evidence="1">
    <location>
        <begin position="22"/>
        <end position="49"/>
    </location>
</feature>
<evidence type="ECO:0000256" key="1">
    <source>
        <dbReference type="SAM" id="Coils"/>
    </source>
</evidence>
<evidence type="ECO:0000256" key="2">
    <source>
        <dbReference type="SAM" id="MobiDB-lite"/>
    </source>
</evidence>